<evidence type="ECO:0000256" key="1">
    <source>
        <dbReference type="SAM" id="MobiDB-lite"/>
    </source>
</evidence>
<feature type="region of interest" description="Disordered" evidence="1">
    <location>
        <begin position="110"/>
        <end position="162"/>
    </location>
</feature>
<reference evidence="2" key="1">
    <citation type="submission" date="2023-10" db="EMBL/GenBank/DDBJ databases">
        <authorList>
            <person name="Chen Y."/>
            <person name="Shah S."/>
            <person name="Dougan E. K."/>
            <person name="Thang M."/>
            <person name="Chan C."/>
        </authorList>
    </citation>
    <scope>NUCLEOTIDE SEQUENCE [LARGE SCALE GENOMIC DNA]</scope>
</reference>
<dbReference type="EMBL" id="CAUYUJ010021760">
    <property type="protein sequence ID" value="CAK0906865.1"/>
    <property type="molecule type" value="Genomic_DNA"/>
</dbReference>
<evidence type="ECO:0000313" key="3">
    <source>
        <dbReference type="Proteomes" id="UP001189429"/>
    </source>
</evidence>
<feature type="compositionally biased region" description="Basic and acidic residues" evidence="1">
    <location>
        <begin position="132"/>
        <end position="150"/>
    </location>
</feature>
<feature type="compositionally biased region" description="Basic residues" evidence="1">
    <location>
        <begin position="151"/>
        <end position="162"/>
    </location>
</feature>
<protein>
    <submittedName>
        <fullName evidence="2">Uncharacterized protein</fullName>
    </submittedName>
</protein>
<gene>
    <name evidence="2" type="ORF">PCOR1329_LOCUS82045</name>
</gene>
<accession>A0ABN9Y3J7</accession>
<organism evidence="2 3">
    <name type="scientific">Prorocentrum cordatum</name>
    <dbReference type="NCBI Taxonomy" id="2364126"/>
    <lineage>
        <taxon>Eukaryota</taxon>
        <taxon>Sar</taxon>
        <taxon>Alveolata</taxon>
        <taxon>Dinophyceae</taxon>
        <taxon>Prorocentrales</taxon>
        <taxon>Prorocentraceae</taxon>
        <taxon>Prorocentrum</taxon>
    </lineage>
</organism>
<comment type="caution">
    <text evidence="2">The sequence shown here is derived from an EMBL/GenBank/DDBJ whole genome shotgun (WGS) entry which is preliminary data.</text>
</comment>
<dbReference type="Proteomes" id="UP001189429">
    <property type="component" value="Unassembled WGS sequence"/>
</dbReference>
<proteinExistence type="predicted"/>
<sequence length="162" mass="17776">VNPDLVKFRALKSNCDWAISHHAKLDGLIKSKGASWKAAGKLREPMDTAMQVVNATCSEHGLMSMMALAEGKSKKQVGDKKFETCAQRANAALTKSAAILNSEVRTLMNQRLAGDDEDERLRLAAKPKGKKGSAEERTKDHKEEDNEGKGKKGRKKNKNNDS</sequence>
<keyword evidence="3" id="KW-1185">Reference proteome</keyword>
<name>A0ABN9Y3J7_9DINO</name>
<evidence type="ECO:0000313" key="2">
    <source>
        <dbReference type="EMBL" id="CAK0906865.1"/>
    </source>
</evidence>
<feature type="non-terminal residue" evidence="2">
    <location>
        <position position="1"/>
    </location>
</feature>
<feature type="non-terminal residue" evidence="2">
    <location>
        <position position="162"/>
    </location>
</feature>